<sequence>MSNRVGGPSRVNTVIEGKNKQLSARQIALDVLVRVDRDGSYSNLLLHQTLQKHELSRPDAALATELVYGTIQRLNTIDYFLAQFVKQGLRKLEPWVKCLLRLSFYQLYYLERIPEHAAVNEAVNIAKKKGHQGISGMVNGVLRNVIRQKASLTIPERLAPAARIALLHSHPEWLVARWIEQYGIGATERMCAAANVPPHVSIRMNRLKSDRTELIAELAEEGIDAAPSALAPAGIVVTNAGNMALNPKFGAGVFSIQDESSMLVAELVDPQPGMRVLDCCAAPGGKTAHMAEKMDDRGEIIACDIHEHKQALIEAQAKRLGLKSIRTIVQDARELAGRFPEDSFDRVLLDAPCSGLGVIRRKPEIKWTKQAEDITAVSVVQRDLLEQVKRLVKPGGVLVYSTCTVERSENDKMIEAFLQDNPDFRLDADPGGPAGALRQKLEQTSVADAGASAAVLPMGMVQILPQQFGTDGFFIARLIRV</sequence>
<dbReference type="FunFam" id="1.10.940.10:FF:000006">
    <property type="entry name" value="16S rRNA (Cytosine(967)-C(5))-methyltransferase RsmB"/>
    <property type="match status" value="1"/>
</dbReference>
<dbReference type="EC" id="2.1.1.176" evidence="4"/>
<dbReference type="GO" id="GO:0008649">
    <property type="term" value="F:rRNA methyltransferase activity"/>
    <property type="evidence" value="ECO:0007669"/>
    <property type="project" value="InterPro"/>
</dbReference>
<dbReference type="CDD" id="cd02440">
    <property type="entry name" value="AdoMet_MTases"/>
    <property type="match status" value="1"/>
</dbReference>
<evidence type="ECO:0000259" key="15">
    <source>
        <dbReference type="PROSITE" id="PS51686"/>
    </source>
</evidence>
<protein>
    <recommendedName>
        <fullName evidence="4">16S rRNA (cytosine(967)-C(5))-methyltransferase</fullName>
        <ecNumber evidence="4">2.1.1.176</ecNumber>
    </recommendedName>
    <alternativeName>
        <fullName evidence="11">16S rRNA m5C967 methyltransferase</fullName>
    </alternativeName>
    <alternativeName>
        <fullName evidence="12">rRNA (cytosine-C(5)-)-methyltransferase RsmB</fullName>
    </alternativeName>
</protein>
<dbReference type="Proteomes" id="UP000293142">
    <property type="component" value="Unassembled WGS sequence"/>
</dbReference>
<dbReference type="InterPro" id="IPR001678">
    <property type="entry name" value="MeTrfase_RsmB-F_NOP2_dom"/>
</dbReference>
<feature type="binding site" evidence="14">
    <location>
        <begin position="280"/>
        <end position="286"/>
    </location>
    <ligand>
        <name>S-adenosyl-L-methionine</name>
        <dbReference type="ChEBI" id="CHEBI:59789"/>
    </ligand>
</feature>
<proteinExistence type="inferred from homology"/>
<accession>A0A4Q9DPT7</accession>
<comment type="subcellular location">
    <subcellularLocation>
        <location evidence="2">Cytoplasm</location>
    </subcellularLocation>
</comment>
<dbReference type="Pfam" id="PF01029">
    <property type="entry name" value="NusB"/>
    <property type="match status" value="1"/>
</dbReference>
<dbReference type="PANTHER" id="PTHR22807:SF53">
    <property type="entry name" value="RIBOSOMAL RNA SMALL SUBUNIT METHYLTRANSFERASE B-RELATED"/>
    <property type="match status" value="1"/>
</dbReference>
<dbReference type="Gene3D" id="3.30.70.1170">
    <property type="entry name" value="Sun protein, domain 3"/>
    <property type="match status" value="1"/>
</dbReference>
<evidence type="ECO:0000256" key="12">
    <source>
        <dbReference type="ARBA" id="ARBA00031088"/>
    </source>
</evidence>
<evidence type="ECO:0000256" key="2">
    <source>
        <dbReference type="ARBA" id="ARBA00004496"/>
    </source>
</evidence>
<evidence type="ECO:0000256" key="7">
    <source>
        <dbReference type="ARBA" id="ARBA00022603"/>
    </source>
</evidence>
<keyword evidence="7 14" id="KW-0489">Methyltransferase</keyword>
<evidence type="ECO:0000313" key="17">
    <source>
        <dbReference type="Proteomes" id="UP000293142"/>
    </source>
</evidence>
<dbReference type="InterPro" id="IPR004573">
    <property type="entry name" value="rRNA_ssu_MeTfrase_B"/>
</dbReference>
<name>A0A4Q9DPT7_9BACL</name>
<feature type="active site" description="Nucleophile" evidence="14">
    <location>
        <position position="403"/>
    </location>
</feature>
<dbReference type="PROSITE" id="PS01153">
    <property type="entry name" value="NOL1_NOP2_SUN"/>
    <property type="match status" value="1"/>
</dbReference>
<dbReference type="InterPro" id="IPR054728">
    <property type="entry name" value="RsmB-like_ferredoxin"/>
</dbReference>
<keyword evidence="5" id="KW-0963">Cytoplasm</keyword>
<dbReference type="PANTHER" id="PTHR22807">
    <property type="entry name" value="NOP2 YEAST -RELATED NOL1/NOP2/FMU SUN DOMAIN-CONTAINING"/>
    <property type="match status" value="1"/>
</dbReference>
<evidence type="ECO:0000256" key="11">
    <source>
        <dbReference type="ARBA" id="ARBA00030399"/>
    </source>
</evidence>
<dbReference type="PRINTS" id="PR02008">
    <property type="entry name" value="RCMTFAMILY"/>
</dbReference>
<evidence type="ECO:0000256" key="3">
    <source>
        <dbReference type="ARBA" id="ARBA00007494"/>
    </source>
</evidence>
<dbReference type="GO" id="GO:0003723">
    <property type="term" value="F:RNA binding"/>
    <property type="evidence" value="ECO:0007669"/>
    <property type="project" value="UniProtKB-UniRule"/>
</dbReference>
<dbReference type="InterPro" id="IPR029063">
    <property type="entry name" value="SAM-dependent_MTases_sf"/>
</dbReference>
<dbReference type="SUPFAM" id="SSF53335">
    <property type="entry name" value="S-adenosyl-L-methionine-dependent methyltransferases"/>
    <property type="match status" value="1"/>
</dbReference>
<dbReference type="CDD" id="cd00620">
    <property type="entry name" value="Methyltransferase_Sun"/>
    <property type="match status" value="1"/>
</dbReference>
<evidence type="ECO:0000256" key="14">
    <source>
        <dbReference type="PROSITE-ProRule" id="PRU01023"/>
    </source>
</evidence>
<dbReference type="InterPro" id="IPR018314">
    <property type="entry name" value="RsmB/NOL1/NOP2-like_CS"/>
</dbReference>
<feature type="domain" description="SAM-dependent MTase RsmB/NOP-type" evidence="15">
    <location>
        <begin position="190"/>
        <end position="481"/>
    </location>
</feature>
<keyword evidence="17" id="KW-1185">Reference proteome</keyword>
<evidence type="ECO:0000256" key="5">
    <source>
        <dbReference type="ARBA" id="ARBA00022490"/>
    </source>
</evidence>
<dbReference type="NCBIfam" id="TIGR00563">
    <property type="entry name" value="rsmB"/>
    <property type="match status" value="1"/>
</dbReference>
<keyword evidence="10 14" id="KW-0694">RNA-binding</keyword>
<dbReference type="GO" id="GO:0006355">
    <property type="term" value="P:regulation of DNA-templated transcription"/>
    <property type="evidence" value="ECO:0007669"/>
    <property type="project" value="InterPro"/>
</dbReference>
<dbReference type="GO" id="GO:0005737">
    <property type="term" value="C:cytoplasm"/>
    <property type="evidence" value="ECO:0007669"/>
    <property type="project" value="UniProtKB-SubCell"/>
</dbReference>
<comment type="catalytic activity">
    <reaction evidence="13">
        <text>cytidine(967) in 16S rRNA + S-adenosyl-L-methionine = 5-methylcytidine(967) in 16S rRNA + S-adenosyl-L-homocysteine + H(+)</text>
        <dbReference type="Rhea" id="RHEA:42748"/>
        <dbReference type="Rhea" id="RHEA-COMP:10219"/>
        <dbReference type="Rhea" id="RHEA-COMP:10220"/>
        <dbReference type="ChEBI" id="CHEBI:15378"/>
        <dbReference type="ChEBI" id="CHEBI:57856"/>
        <dbReference type="ChEBI" id="CHEBI:59789"/>
        <dbReference type="ChEBI" id="CHEBI:74483"/>
        <dbReference type="ChEBI" id="CHEBI:82748"/>
        <dbReference type="EC" id="2.1.1.176"/>
    </reaction>
</comment>
<evidence type="ECO:0000313" key="16">
    <source>
        <dbReference type="EMBL" id="TBL78335.1"/>
    </source>
</evidence>
<dbReference type="InterPro" id="IPR023267">
    <property type="entry name" value="RCMT"/>
</dbReference>
<comment type="caution">
    <text evidence="16">The sequence shown here is derived from an EMBL/GenBank/DDBJ whole genome shotgun (WGS) entry which is preliminary data.</text>
</comment>
<dbReference type="PROSITE" id="PS51686">
    <property type="entry name" value="SAM_MT_RSMB_NOP"/>
    <property type="match status" value="1"/>
</dbReference>
<dbReference type="Gene3D" id="1.10.940.10">
    <property type="entry name" value="NusB-like"/>
    <property type="match status" value="1"/>
</dbReference>
<dbReference type="InterPro" id="IPR035926">
    <property type="entry name" value="NusB-like_sf"/>
</dbReference>
<dbReference type="AlphaFoldDB" id="A0A4Q9DPT7"/>
<dbReference type="Gene3D" id="3.40.50.150">
    <property type="entry name" value="Vaccinia Virus protein VP39"/>
    <property type="match status" value="1"/>
</dbReference>
<comment type="function">
    <text evidence="1">Specifically methylates the cytosine at position 967 (m5C967) of 16S rRNA.</text>
</comment>
<dbReference type="InterPro" id="IPR006027">
    <property type="entry name" value="NusB_RsmB_TIM44"/>
</dbReference>
<dbReference type="InterPro" id="IPR049560">
    <property type="entry name" value="MeTrfase_RsmB-F_NOP2_cat"/>
</dbReference>
<keyword evidence="8 14" id="KW-0808">Transferase</keyword>
<evidence type="ECO:0000256" key="9">
    <source>
        <dbReference type="ARBA" id="ARBA00022691"/>
    </source>
</evidence>
<dbReference type="Pfam" id="PF01189">
    <property type="entry name" value="Methyltr_RsmB-F"/>
    <property type="match status" value="1"/>
</dbReference>
<dbReference type="SUPFAM" id="SSF48013">
    <property type="entry name" value="NusB-like"/>
    <property type="match status" value="1"/>
</dbReference>
<evidence type="ECO:0000256" key="1">
    <source>
        <dbReference type="ARBA" id="ARBA00002724"/>
    </source>
</evidence>
<dbReference type="Pfam" id="PF22458">
    <property type="entry name" value="RsmF-B_ferredox"/>
    <property type="match status" value="1"/>
</dbReference>
<keyword evidence="6" id="KW-0698">rRNA processing</keyword>
<feature type="binding site" evidence="14">
    <location>
        <position position="304"/>
    </location>
    <ligand>
        <name>S-adenosyl-L-methionine</name>
        <dbReference type="ChEBI" id="CHEBI:59789"/>
    </ligand>
</feature>
<keyword evidence="9 14" id="KW-0949">S-adenosyl-L-methionine</keyword>
<organism evidence="16 17">
    <name type="scientific">Paenibacillus thalictri</name>
    <dbReference type="NCBI Taxonomy" id="2527873"/>
    <lineage>
        <taxon>Bacteria</taxon>
        <taxon>Bacillati</taxon>
        <taxon>Bacillota</taxon>
        <taxon>Bacilli</taxon>
        <taxon>Bacillales</taxon>
        <taxon>Paenibacillaceae</taxon>
        <taxon>Paenibacillus</taxon>
    </lineage>
</organism>
<evidence type="ECO:0000256" key="8">
    <source>
        <dbReference type="ARBA" id="ARBA00022679"/>
    </source>
</evidence>
<comment type="similarity">
    <text evidence="3 14">Belongs to the class I-like SAM-binding methyltransferase superfamily. RsmB/NOP family.</text>
</comment>
<dbReference type="NCBIfam" id="NF011494">
    <property type="entry name" value="PRK14902.1"/>
    <property type="match status" value="1"/>
</dbReference>
<dbReference type="EMBL" id="SIRE01000010">
    <property type="protein sequence ID" value="TBL78335.1"/>
    <property type="molecule type" value="Genomic_DNA"/>
</dbReference>
<feature type="binding site" evidence="14">
    <location>
        <position position="350"/>
    </location>
    <ligand>
        <name>S-adenosyl-L-methionine</name>
        <dbReference type="ChEBI" id="CHEBI:59789"/>
    </ligand>
</feature>
<reference evidence="16 17" key="1">
    <citation type="submission" date="2019-02" db="EMBL/GenBank/DDBJ databases">
        <title>Paenibacillus sp. nov., isolated from surface-sterilized tissue of Thalictrum simplex L.</title>
        <authorList>
            <person name="Tuo L."/>
        </authorList>
    </citation>
    <scope>NUCLEOTIDE SEQUENCE [LARGE SCALE GENOMIC DNA]</scope>
    <source>
        <strain evidence="16 17">N2SHLJ1</strain>
    </source>
</reference>
<dbReference type="OrthoDB" id="9810297at2"/>
<gene>
    <name evidence="16" type="primary">rsmB</name>
    <name evidence="16" type="ORF">EYB31_15850</name>
</gene>
<evidence type="ECO:0000256" key="13">
    <source>
        <dbReference type="ARBA" id="ARBA00047283"/>
    </source>
</evidence>
<dbReference type="InterPro" id="IPR048019">
    <property type="entry name" value="RsmB-like_N"/>
</dbReference>
<evidence type="ECO:0000256" key="4">
    <source>
        <dbReference type="ARBA" id="ARBA00012140"/>
    </source>
</evidence>
<feature type="binding site" evidence="14">
    <location>
        <position position="331"/>
    </location>
    <ligand>
        <name>S-adenosyl-L-methionine</name>
        <dbReference type="ChEBI" id="CHEBI:59789"/>
    </ligand>
</feature>
<dbReference type="FunFam" id="3.40.50.150:FF:000257">
    <property type="entry name" value="16S rRNA methyltransferase"/>
    <property type="match status" value="1"/>
</dbReference>
<evidence type="ECO:0000256" key="10">
    <source>
        <dbReference type="ARBA" id="ARBA00022884"/>
    </source>
</evidence>
<evidence type="ECO:0000256" key="6">
    <source>
        <dbReference type="ARBA" id="ARBA00022552"/>
    </source>
</evidence>